<feature type="transmembrane region" description="Helical" evidence="6">
    <location>
        <begin position="159"/>
        <end position="176"/>
    </location>
</feature>
<dbReference type="Pfam" id="PF00892">
    <property type="entry name" value="EamA"/>
    <property type="match status" value="2"/>
</dbReference>
<proteinExistence type="inferred from homology"/>
<dbReference type="EMBL" id="VUNP01000013">
    <property type="protein sequence ID" value="MST53635.1"/>
    <property type="molecule type" value="Genomic_DNA"/>
</dbReference>
<evidence type="ECO:0000256" key="3">
    <source>
        <dbReference type="ARBA" id="ARBA00022692"/>
    </source>
</evidence>
<dbReference type="OrthoDB" id="9810818at2"/>
<evidence type="ECO:0000313" key="8">
    <source>
        <dbReference type="EMBL" id="MST53635.1"/>
    </source>
</evidence>
<dbReference type="PANTHER" id="PTHR32322">
    <property type="entry name" value="INNER MEMBRANE TRANSPORTER"/>
    <property type="match status" value="1"/>
</dbReference>
<feature type="transmembrane region" description="Helical" evidence="6">
    <location>
        <begin position="131"/>
        <end position="147"/>
    </location>
</feature>
<dbReference type="SUPFAM" id="SSF103481">
    <property type="entry name" value="Multidrug resistance efflux transporter EmrE"/>
    <property type="match status" value="2"/>
</dbReference>
<keyword evidence="3 6" id="KW-0812">Transmembrane</keyword>
<dbReference type="InterPro" id="IPR050638">
    <property type="entry name" value="AA-Vitamin_Transporters"/>
</dbReference>
<feature type="transmembrane region" description="Helical" evidence="6">
    <location>
        <begin position="218"/>
        <end position="237"/>
    </location>
</feature>
<keyword evidence="4 6" id="KW-1133">Transmembrane helix</keyword>
<feature type="transmembrane region" description="Helical" evidence="6">
    <location>
        <begin position="249"/>
        <end position="270"/>
    </location>
</feature>
<evidence type="ECO:0000256" key="6">
    <source>
        <dbReference type="SAM" id="Phobius"/>
    </source>
</evidence>
<comment type="subcellular location">
    <subcellularLocation>
        <location evidence="1">Endomembrane system</location>
        <topology evidence="1">Multi-pass membrane protein</topology>
    </subcellularLocation>
</comment>
<feature type="domain" description="EamA" evidence="7">
    <location>
        <begin position="157"/>
        <end position="290"/>
    </location>
</feature>
<evidence type="ECO:0000256" key="4">
    <source>
        <dbReference type="ARBA" id="ARBA00022989"/>
    </source>
</evidence>
<dbReference type="InterPro" id="IPR000620">
    <property type="entry name" value="EamA_dom"/>
</dbReference>
<feature type="transmembrane region" description="Helical" evidence="6">
    <location>
        <begin position="71"/>
        <end position="93"/>
    </location>
</feature>
<evidence type="ECO:0000256" key="2">
    <source>
        <dbReference type="ARBA" id="ARBA00007362"/>
    </source>
</evidence>
<comment type="similarity">
    <text evidence="2">Belongs to the EamA transporter family.</text>
</comment>
<gene>
    <name evidence="8" type="ORF">FYJ82_04295</name>
</gene>
<feature type="transmembrane region" description="Helical" evidence="6">
    <location>
        <begin position="183"/>
        <end position="203"/>
    </location>
</feature>
<dbReference type="InterPro" id="IPR037185">
    <property type="entry name" value="EmrE-like"/>
</dbReference>
<feature type="transmembrane region" description="Helical" evidence="6">
    <location>
        <begin position="7"/>
        <end position="29"/>
    </location>
</feature>
<dbReference type="Proteomes" id="UP000471052">
    <property type="component" value="Unassembled WGS sequence"/>
</dbReference>
<feature type="transmembrane region" description="Helical" evidence="6">
    <location>
        <begin position="41"/>
        <end position="59"/>
    </location>
</feature>
<evidence type="ECO:0000259" key="7">
    <source>
        <dbReference type="Pfam" id="PF00892"/>
    </source>
</evidence>
<dbReference type="RefSeq" id="WP_154454795.1">
    <property type="nucleotide sequence ID" value="NZ_VUNP01000013.1"/>
</dbReference>
<evidence type="ECO:0000313" key="9">
    <source>
        <dbReference type="Proteomes" id="UP000471052"/>
    </source>
</evidence>
<feature type="domain" description="EamA" evidence="7">
    <location>
        <begin position="6"/>
        <end position="144"/>
    </location>
</feature>
<organism evidence="8 9">
    <name type="scientific">Streptococcus alactolyticus</name>
    <dbReference type="NCBI Taxonomy" id="29389"/>
    <lineage>
        <taxon>Bacteria</taxon>
        <taxon>Bacillati</taxon>
        <taxon>Bacillota</taxon>
        <taxon>Bacilli</taxon>
        <taxon>Lactobacillales</taxon>
        <taxon>Streptococcaceae</taxon>
        <taxon>Streptococcus</taxon>
    </lineage>
</organism>
<feature type="transmembrane region" description="Helical" evidence="6">
    <location>
        <begin position="276"/>
        <end position="295"/>
    </location>
</feature>
<feature type="transmembrane region" description="Helical" evidence="6">
    <location>
        <begin position="99"/>
        <end position="119"/>
    </location>
</feature>
<evidence type="ECO:0000256" key="5">
    <source>
        <dbReference type="ARBA" id="ARBA00023136"/>
    </source>
</evidence>
<dbReference type="AlphaFoldDB" id="A0A6N7WP51"/>
<accession>A0A6N7WP51</accession>
<dbReference type="GO" id="GO:0016020">
    <property type="term" value="C:membrane"/>
    <property type="evidence" value="ECO:0007669"/>
    <property type="project" value="UniProtKB-SubCell"/>
</dbReference>
<comment type="caution">
    <text evidence="8">The sequence shown here is derived from an EMBL/GenBank/DDBJ whole genome shotgun (WGS) entry which is preliminary data.</text>
</comment>
<reference evidence="8 9" key="1">
    <citation type="submission" date="2019-08" db="EMBL/GenBank/DDBJ databases">
        <title>In-depth cultivation of the pig gut microbiome towards novel bacterial diversity and tailored functional studies.</title>
        <authorList>
            <person name="Wylensek D."/>
            <person name="Hitch T.C.A."/>
            <person name="Clavel T."/>
        </authorList>
    </citation>
    <scope>NUCLEOTIDE SEQUENCE [LARGE SCALE GENOMIC DNA]</scope>
    <source>
        <strain evidence="8 9">BL-178-WT-3A</strain>
    </source>
</reference>
<protein>
    <submittedName>
        <fullName evidence="8">EamA family transporter</fullName>
    </submittedName>
</protein>
<keyword evidence="5 6" id="KW-0472">Membrane</keyword>
<evidence type="ECO:0000256" key="1">
    <source>
        <dbReference type="ARBA" id="ARBA00004127"/>
    </source>
</evidence>
<dbReference type="PANTHER" id="PTHR32322:SF2">
    <property type="entry name" value="EAMA DOMAIN-CONTAINING PROTEIN"/>
    <property type="match status" value="1"/>
</dbReference>
<sequence>MDKNIKGTIMVLVAGITWGISGISGQYLMANGMNINLLSSLRLIVSGLLLTVMAMVYQPQHFSLAIRQKRVLAKIAVFALIGLLMNQYAYLMAIQYTNAGTATVLQYVAPILILAYVSAKKRQLPDLSESVAILLAILGTFIIATYGRFDGLAITPKGFFWGLFSAVTYSFYIVLPAKLIREFGSFTVVGLGMLMGGVVFPILTRSWQYPLVLTPDNLLALFGIIIVGTVFAYTFFLKGSAIIGAVKGSLLAAIEPVSSVFFSVMVMHEIFYSIDFTGMFLILVAVLMLSLRDLFMVRKQWRTMNKT</sequence>
<name>A0A6N7WP51_STRAY</name>